<organism evidence="1 2">
    <name type="scientific">Brunnivagina elsteri CCALA 953</name>
    <dbReference type="NCBI Taxonomy" id="987040"/>
    <lineage>
        <taxon>Bacteria</taxon>
        <taxon>Bacillati</taxon>
        <taxon>Cyanobacteriota</taxon>
        <taxon>Cyanophyceae</taxon>
        <taxon>Nostocales</taxon>
        <taxon>Calotrichaceae</taxon>
        <taxon>Brunnivagina</taxon>
    </lineage>
</organism>
<dbReference type="EMBL" id="NTFS01000464">
    <property type="protein sequence ID" value="PAX51136.1"/>
    <property type="molecule type" value="Genomic_DNA"/>
</dbReference>
<reference evidence="1 2" key="1">
    <citation type="submission" date="2017-08" db="EMBL/GenBank/DDBJ databases">
        <title>Draft genome sequence of filamentous cyanobacterium Calothrix elsteri CCALA 953.</title>
        <authorList>
            <person name="Gagunashvili A.N."/>
            <person name="Elster J."/>
            <person name="Andresson O.S."/>
        </authorList>
    </citation>
    <scope>NUCLEOTIDE SEQUENCE [LARGE SCALE GENOMIC DNA]</scope>
    <source>
        <strain evidence="1 2">CCALA 953</strain>
    </source>
</reference>
<name>A0A2A2TBX3_9CYAN</name>
<dbReference type="Proteomes" id="UP000218238">
    <property type="component" value="Unassembled WGS sequence"/>
</dbReference>
<sequence>MQPALRITTKVLPGNKIEIEIPEAEIGDCVDVFVILPEKVETKKRSVLDIIEESRRKHPSRTAEDIDRQLQEERLSWDS</sequence>
<evidence type="ECO:0008006" key="3">
    <source>
        <dbReference type="Google" id="ProtNLM"/>
    </source>
</evidence>
<evidence type="ECO:0000313" key="2">
    <source>
        <dbReference type="Proteomes" id="UP000218238"/>
    </source>
</evidence>
<dbReference type="RefSeq" id="WP_095724502.1">
    <property type="nucleotide sequence ID" value="NZ_NTFS01000464.1"/>
</dbReference>
<comment type="caution">
    <text evidence="1">The sequence shown here is derived from an EMBL/GenBank/DDBJ whole genome shotgun (WGS) entry which is preliminary data.</text>
</comment>
<dbReference type="OrthoDB" id="574698at2"/>
<protein>
    <recommendedName>
        <fullName evidence="3">DUF104 domain-containing protein</fullName>
    </recommendedName>
</protein>
<proteinExistence type="predicted"/>
<keyword evidence="2" id="KW-1185">Reference proteome</keyword>
<gene>
    <name evidence="1" type="ORF">CK510_26465</name>
</gene>
<dbReference type="AlphaFoldDB" id="A0A2A2TBX3"/>
<evidence type="ECO:0000313" key="1">
    <source>
        <dbReference type="EMBL" id="PAX51136.1"/>
    </source>
</evidence>
<accession>A0A2A2TBX3</accession>